<evidence type="ECO:0000256" key="4">
    <source>
        <dbReference type="ARBA" id="ARBA00023180"/>
    </source>
</evidence>
<dbReference type="InterPro" id="IPR043325">
    <property type="entry name" value="LTSS"/>
</dbReference>
<evidence type="ECO:0000259" key="6">
    <source>
        <dbReference type="Pfam" id="PF14368"/>
    </source>
</evidence>
<dbReference type="PANTHER" id="PTHR33044">
    <property type="entry name" value="BIFUNCTIONAL INHIBITOR/LIPID-TRANSFER PROTEIN/SEED STORAGE 2S ALBUMIN SUPERFAMILY PROTEIN-RELATED"/>
    <property type="match status" value="1"/>
</dbReference>
<dbReference type="Proteomes" id="UP000652761">
    <property type="component" value="Unassembled WGS sequence"/>
</dbReference>
<evidence type="ECO:0000256" key="1">
    <source>
        <dbReference type="ARBA" id="ARBA00009748"/>
    </source>
</evidence>
<keyword evidence="3" id="KW-1015">Disulfide bond</keyword>
<keyword evidence="4" id="KW-0325">Glycoprotein</keyword>
<evidence type="ECO:0000256" key="5">
    <source>
        <dbReference type="SAM" id="SignalP"/>
    </source>
</evidence>
<keyword evidence="8" id="KW-1185">Reference proteome</keyword>
<feature type="signal peptide" evidence="5">
    <location>
        <begin position="1"/>
        <end position="24"/>
    </location>
</feature>
<evidence type="ECO:0000313" key="8">
    <source>
        <dbReference type="Proteomes" id="UP000652761"/>
    </source>
</evidence>
<name>A0A843VKL9_COLES</name>
<accession>A0A843VKL9</accession>
<dbReference type="Pfam" id="PF14368">
    <property type="entry name" value="LTP_2"/>
    <property type="match status" value="1"/>
</dbReference>
<dbReference type="OrthoDB" id="690947at2759"/>
<gene>
    <name evidence="7" type="ORF">Taro_024527</name>
</gene>
<protein>
    <recommendedName>
        <fullName evidence="6">Bifunctional inhibitor/plant lipid transfer protein/seed storage helical domain-containing protein</fullName>
    </recommendedName>
</protein>
<feature type="chain" id="PRO_5032941606" description="Bifunctional inhibitor/plant lipid transfer protein/seed storage helical domain-containing protein" evidence="5">
    <location>
        <begin position="25"/>
        <end position="124"/>
    </location>
</feature>
<dbReference type="EMBL" id="NMUH01001391">
    <property type="protein sequence ID" value="MQL91909.1"/>
    <property type="molecule type" value="Genomic_DNA"/>
</dbReference>
<sequence>MASSPALCVVLLLLTSTWACVALAQDGGGGGAAAMTCVKKLLPCQAFLQEPGQTPSPTCCVPLTEALQTETQCLCSVFNNEALLKSFNVTRDAALQLLKNCKATVDLNVCNSTTNGTYHTLRFL</sequence>
<reference evidence="7" key="1">
    <citation type="submission" date="2017-07" db="EMBL/GenBank/DDBJ databases">
        <title>Taro Niue Genome Assembly and Annotation.</title>
        <authorList>
            <person name="Atibalentja N."/>
            <person name="Keating K."/>
            <person name="Fields C.J."/>
        </authorList>
    </citation>
    <scope>NUCLEOTIDE SEQUENCE</scope>
    <source>
        <strain evidence="7">Niue_2</strain>
        <tissue evidence="7">Leaf</tissue>
    </source>
</reference>
<comment type="similarity">
    <text evidence="1">Belongs to the plant LTP family.</text>
</comment>
<evidence type="ECO:0000313" key="7">
    <source>
        <dbReference type="EMBL" id="MQL91909.1"/>
    </source>
</evidence>
<keyword evidence="2 5" id="KW-0732">Signal</keyword>
<dbReference type="Gene3D" id="1.10.110.10">
    <property type="entry name" value="Plant lipid-transfer and hydrophobic proteins"/>
    <property type="match status" value="1"/>
</dbReference>
<dbReference type="CDD" id="cd00010">
    <property type="entry name" value="AAI_LTSS"/>
    <property type="match status" value="1"/>
</dbReference>
<organism evidence="7 8">
    <name type="scientific">Colocasia esculenta</name>
    <name type="common">Wild taro</name>
    <name type="synonym">Arum esculentum</name>
    <dbReference type="NCBI Taxonomy" id="4460"/>
    <lineage>
        <taxon>Eukaryota</taxon>
        <taxon>Viridiplantae</taxon>
        <taxon>Streptophyta</taxon>
        <taxon>Embryophyta</taxon>
        <taxon>Tracheophyta</taxon>
        <taxon>Spermatophyta</taxon>
        <taxon>Magnoliopsida</taxon>
        <taxon>Liliopsida</taxon>
        <taxon>Araceae</taxon>
        <taxon>Aroideae</taxon>
        <taxon>Colocasieae</taxon>
        <taxon>Colocasia</taxon>
    </lineage>
</organism>
<dbReference type="SUPFAM" id="SSF47699">
    <property type="entry name" value="Bifunctional inhibitor/lipid-transfer protein/seed storage 2S albumin"/>
    <property type="match status" value="1"/>
</dbReference>
<dbReference type="InterPro" id="IPR036312">
    <property type="entry name" value="Bifun_inhib/LTP/seed_sf"/>
</dbReference>
<dbReference type="InterPro" id="IPR016140">
    <property type="entry name" value="Bifunc_inhib/LTP/seed_store"/>
</dbReference>
<dbReference type="AlphaFoldDB" id="A0A843VKL9"/>
<evidence type="ECO:0000256" key="3">
    <source>
        <dbReference type="ARBA" id="ARBA00023157"/>
    </source>
</evidence>
<feature type="domain" description="Bifunctional inhibitor/plant lipid transfer protein/seed storage helical" evidence="6">
    <location>
        <begin position="30"/>
        <end position="110"/>
    </location>
</feature>
<dbReference type="SMR" id="A0A843VKL9"/>
<comment type="caution">
    <text evidence="7">The sequence shown here is derived from an EMBL/GenBank/DDBJ whole genome shotgun (WGS) entry which is preliminary data.</text>
</comment>
<proteinExistence type="inferred from homology"/>
<evidence type="ECO:0000256" key="2">
    <source>
        <dbReference type="ARBA" id="ARBA00022729"/>
    </source>
</evidence>